<dbReference type="InterPro" id="IPR036291">
    <property type="entry name" value="NAD(P)-bd_dom_sf"/>
</dbReference>
<evidence type="ECO:0000256" key="3">
    <source>
        <dbReference type="ARBA" id="ARBA00023027"/>
    </source>
</evidence>
<accession>A0A1M5MWS5</accession>
<dbReference type="InterPro" id="IPR006139">
    <property type="entry name" value="D-isomer_2_OHA_DH_cat_dom"/>
</dbReference>
<feature type="domain" description="D-isomer specific 2-hydroxyacid dehydrogenase NAD-binding" evidence="6">
    <location>
        <begin position="107"/>
        <end position="282"/>
    </location>
</feature>
<dbReference type="GO" id="GO:0016616">
    <property type="term" value="F:oxidoreductase activity, acting on the CH-OH group of donors, NAD or NADP as acceptor"/>
    <property type="evidence" value="ECO:0007669"/>
    <property type="project" value="InterPro"/>
</dbReference>
<dbReference type="STRING" id="930117.SAMN05216225_10676"/>
<organism evidence="7 8">
    <name type="scientific">Ornithinibacillus halophilus</name>
    <dbReference type="NCBI Taxonomy" id="930117"/>
    <lineage>
        <taxon>Bacteria</taxon>
        <taxon>Bacillati</taxon>
        <taxon>Bacillota</taxon>
        <taxon>Bacilli</taxon>
        <taxon>Bacillales</taxon>
        <taxon>Bacillaceae</taxon>
        <taxon>Ornithinibacillus</taxon>
    </lineage>
</organism>
<proteinExistence type="inferred from homology"/>
<dbReference type="EMBL" id="FQVW01000067">
    <property type="protein sequence ID" value="SHG81774.1"/>
    <property type="molecule type" value="Genomic_DNA"/>
</dbReference>
<dbReference type="SUPFAM" id="SSF51735">
    <property type="entry name" value="NAD(P)-binding Rossmann-fold domains"/>
    <property type="match status" value="1"/>
</dbReference>
<evidence type="ECO:0000313" key="8">
    <source>
        <dbReference type="Proteomes" id="UP000183988"/>
    </source>
</evidence>
<dbReference type="InterPro" id="IPR006140">
    <property type="entry name" value="D-isomer_DH_NAD-bd"/>
</dbReference>
<feature type="domain" description="D-isomer specific 2-hydroxyacid dehydrogenase catalytic" evidence="5">
    <location>
        <begin position="15"/>
        <end position="314"/>
    </location>
</feature>
<comment type="similarity">
    <text evidence="1 4">Belongs to the D-isomer specific 2-hydroxyacid dehydrogenase family.</text>
</comment>
<dbReference type="RefSeq" id="WP_200801098.1">
    <property type="nucleotide sequence ID" value="NZ_FQVW01000067.1"/>
</dbReference>
<dbReference type="Gene3D" id="3.40.50.720">
    <property type="entry name" value="NAD(P)-binding Rossmann-like Domain"/>
    <property type="match status" value="2"/>
</dbReference>
<dbReference type="GO" id="GO:0003714">
    <property type="term" value="F:transcription corepressor activity"/>
    <property type="evidence" value="ECO:0007669"/>
    <property type="project" value="InterPro"/>
</dbReference>
<dbReference type="CDD" id="cd05299">
    <property type="entry name" value="CtBP_dh"/>
    <property type="match status" value="1"/>
</dbReference>
<evidence type="ECO:0000259" key="5">
    <source>
        <dbReference type="Pfam" id="PF00389"/>
    </source>
</evidence>
<dbReference type="InterPro" id="IPR043322">
    <property type="entry name" value="CtBP"/>
</dbReference>
<evidence type="ECO:0000259" key="6">
    <source>
        <dbReference type="Pfam" id="PF02826"/>
    </source>
</evidence>
<evidence type="ECO:0000313" key="7">
    <source>
        <dbReference type="EMBL" id="SHG81774.1"/>
    </source>
</evidence>
<dbReference type="InterPro" id="IPR050418">
    <property type="entry name" value="D-iso_2-hydroxyacid_DH_PdxB"/>
</dbReference>
<dbReference type="Pfam" id="PF00389">
    <property type="entry name" value="2-Hacid_dh"/>
    <property type="match status" value="1"/>
</dbReference>
<keyword evidence="8" id="KW-1185">Reference proteome</keyword>
<dbReference type="AlphaFoldDB" id="A0A1M5MWS5"/>
<dbReference type="Proteomes" id="UP000183988">
    <property type="component" value="Unassembled WGS sequence"/>
</dbReference>
<dbReference type="GO" id="GO:0051287">
    <property type="term" value="F:NAD binding"/>
    <property type="evidence" value="ECO:0007669"/>
    <property type="project" value="InterPro"/>
</dbReference>
<dbReference type="SUPFAM" id="SSF52283">
    <property type="entry name" value="Formate/glycerate dehydrogenase catalytic domain-like"/>
    <property type="match status" value="1"/>
</dbReference>
<keyword evidence="2 4" id="KW-0560">Oxidoreductase</keyword>
<keyword evidence="3" id="KW-0520">NAD</keyword>
<dbReference type="FunFam" id="3.40.50.720:FF:000203">
    <property type="entry name" value="D-3-phosphoglycerate dehydrogenase (SerA)"/>
    <property type="match status" value="1"/>
</dbReference>
<evidence type="ECO:0000256" key="4">
    <source>
        <dbReference type="RuleBase" id="RU003719"/>
    </source>
</evidence>
<dbReference type="PANTHER" id="PTHR43761:SF1">
    <property type="entry name" value="D-ISOMER SPECIFIC 2-HYDROXYACID DEHYDROGENASE CATALYTIC DOMAIN-CONTAINING PROTEIN-RELATED"/>
    <property type="match status" value="1"/>
</dbReference>
<gene>
    <name evidence="7" type="ORF">SAMN05216225_10676</name>
</gene>
<dbReference type="PANTHER" id="PTHR43761">
    <property type="entry name" value="D-ISOMER SPECIFIC 2-HYDROXYACID DEHYDROGENASE FAMILY PROTEIN (AFU_ORTHOLOGUE AFUA_1G13630)"/>
    <property type="match status" value="1"/>
</dbReference>
<reference evidence="7 8" key="1">
    <citation type="submission" date="2016-11" db="EMBL/GenBank/DDBJ databases">
        <authorList>
            <person name="Jaros S."/>
            <person name="Januszkiewicz K."/>
            <person name="Wedrychowicz H."/>
        </authorList>
    </citation>
    <scope>NUCLEOTIDE SEQUENCE [LARGE SCALE GENOMIC DNA]</scope>
    <source>
        <strain evidence="7 8">IBRC-M 10683</strain>
    </source>
</reference>
<protein>
    <submittedName>
        <fullName evidence="7">D-3-phosphoglycerate dehydrogenase</fullName>
    </submittedName>
</protein>
<dbReference type="Pfam" id="PF02826">
    <property type="entry name" value="2-Hacid_dh_C"/>
    <property type="match status" value="1"/>
</dbReference>
<evidence type="ECO:0000256" key="1">
    <source>
        <dbReference type="ARBA" id="ARBA00005854"/>
    </source>
</evidence>
<sequence length="316" mass="34986">MKIVITDYINMEFVEEKKLFQSVGAQLEVTQCRTEEEVIEVSQGAIGLINSEIPITRKIIESLPDLKVIAKYSIGVDNIDVVAATENNVFVANVPDYCQEEVANHALALIMTLTQKIVALDHSVKQGKWSFSEGAPLHRISTQTVGLISYGKIARNLASKLKAIGFQVIAYDPYYQKSNQDASIELVSLEELMRRSDVVSLHAPLIKETYHMINKDVLSLAKPNAIVINTGRGPVIKESDLIDALDTGKIAGAGLDVLEHEPIDVNHALLAMDNVIITPHAAFYSEESFQELKRKTALNIMDVLKGKKPRYSVNNF</sequence>
<name>A0A1M5MWS5_9BACI</name>
<evidence type="ECO:0000256" key="2">
    <source>
        <dbReference type="ARBA" id="ARBA00023002"/>
    </source>
</evidence>